<dbReference type="InterPro" id="IPR008565">
    <property type="entry name" value="TtsA-like_GH18_dom"/>
</dbReference>
<dbReference type="CDD" id="cd13926">
    <property type="entry name" value="N-acetylmuramidase_GH108"/>
    <property type="match status" value="1"/>
</dbReference>
<evidence type="ECO:0000313" key="3">
    <source>
        <dbReference type="EMBL" id="SHN76813.1"/>
    </source>
</evidence>
<protein>
    <submittedName>
        <fullName evidence="3">Predicted Peptidoglycan domain-containing protein</fullName>
    </submittedName>
</protein>
<dbReference type="OrthoDB" id="9815229at2"/>
<dbReference type="InterPro" id="IPR018537">
    <property type="entry name" value="Peptidoglycan-bd_3"/>
</dbReference>
<evidence type="ECO:0000259" key="1">
    <source>
        <dbReference type="Pfam" id="PF05838"/>
    </source>
</evidence>
<evidence type="ECO:0000259" key="2">
    <source>
        <dbReference type="Pfam" id="PF09374"/>
    </source>
</evidence>
<dbReference type="EMBL" id="FRDL01000014">
    <property type="protein sequence ID" value="SHN76813.1"/>
    <property type="molecule type" value="Genomic_DNA"/>
</dbReference>
<dbReference type="Gene3D" id="1.20.141.10">
    <property type="entry name" value="Chitosanase, subunit A, domain 1"/>
    <property type="match status" value="1"/>
</dbReference>
<accession>A0A1M7U1M7</accession>
<dbReference type="Pfam" id="PF09374">
    <property type="entry name" value="PG_binding_3"/>
    <property type="match status" value="1"/>
</dbReference>
<dbReference type="Pfam" id="PF05838">
    <property type="entry name" value="Glyco_hydro_108"/>
    <property type="match status" value="1"/>
</dbReference>
<sequence length="187" mass="20415">MFERAMAFVERWEGGWSDDPRDPGGLTKWGVTLRALAAAALDVTGDGRVDRRDLAAMTRAEARAFYRAAYWNACRCGDMPPAVALLVFDSAVNQGPRRAARIVQAAAGVAADGIVGPVTLAAIEREARLRPDSFLRDVAARRALHYSGLPHIVRFGLGWFRRLFAAHLEAARLPNIRDGYAAPRADS</sequence>
<dbReference type="InterPro" id="IPR023346">
    <property type="entry name" value="Lysozyme-like_dom_sf"/>
</dbReference>
<feature type="domain" description="TtsA-like Glycoside hydrolase family 108" evidence="1">
    <location>
        <begin position="7"/>
        <end position="95"/>
    </location>
</feature>
<dbReference type="STRING" id="1189325.SAMN04488119_101417"/>
<evidence type="ECO:0000313" key="4">
    <source>
        <dbReference type="Proteomes" id="UP000184066"/>
    </source>
</evidence>
<proteinExistence type="predicted"/>
<keyword evidence="4" id="KW-1185">Reference proteome</keyword>
<reference evidence="3 4" key="1">
    <citation type="submission" date="2016-12" db="EMBL/GenBank/DDBJ databases">
        <authorList>
            <person name="Song W.-J."/>
            <person name="Kurnit D.M."/>
        </authorList>
    </citation>
    <scope>NUCLEOTIDE SEQUENCE [LARGE SCALE GENOMIC DNA]</scope>
    <source>
        <strain evidence="3 4">CGMCC 1.10808</strain>
    </source>
</reference>
<gene>
    <name evidence="3" type="ORF">SAMN05216200_1145</name>
</gene>
<name>A0A1M7U1M7_9RHOB</name>
<dbReference type="AlphaFoldDB" id="A0A1M7U1M7"/>
<dbReference type="SUPFAM" id="SSF53955">
    <property type="entry name" value="Lysozyme-like"/>
    <property type="match status" value="1"/>
</dbReference>
<dbReference type="RefSeq" id="WP_072748416.1">
    <property type="nucleotide sequence ID" value="NZ_FOHL01000001.1"/>
</dbReference>
<organism evidence="3 4">
    <name type="scientific">Oceanicella actignis</name>
    <dbReference type="NCBI Taxonomy" id="1189325"/>
    <lineage>
        <taxon>Bacteria</taxon>
        <taxon>Pseudomonadati</taxon>
        <taxon>Pseudomonadota</taxon>
        <taxon>Alphaproteobacteria</taxon>
        <taxon>Rhodobacterales</taxon>
        <taxon>Paracoccaceae</taxon>
        <taxon>Oceanicella</taxon>
    </lineage>
</organism>
<dbReference type="Proteomes" id="UP000184066">
    <property type="component" value="Unassembled WGS sequence"/>
</dbReference>
<feature type="domain" description="Peptidoglycan binding" evidence="2">
    <location>
        <begin position="99"/>
        <end position="162"/>
    </location>
</feature>